<feature type="non-terminal residue" evidence="1">
    <location>
        <position position="1"/>
    </location>
</feature>
<dbReference type="EMBL" id="BART01015743">
    <property type="protein sequence ID" value="GAG88225.1"/>
    <property type="molecule type" value="Genomic_DNA"/>
</dbReference>
<gene>
    <name evidence="1" type="ORF">S01H4_30489</name>
</gene>
<reference evidence="1" key="1">
    <citation type="journal article" date="2014" name="Front. Microbiol.">
        <title>High frequency of phylogenetically diverse reductive dehalogenase-homologous genes in deep subseafloor sedimentary metagenomes.</title>
        <authorList>
            <person name="Kawai M."/>
            <person name="Futagami T."/>
            <person name="Toyoda A."/>
            <person name="Takaki Y."/>
            <person name="Nishi S."/>
            <person name="Hori S."/>
            <person name="Arai W."/>
            <person name="Tsubouchi T."/>
            <person name="Morono Y."/>
            <person name="Uchiyama I."/>
            <person name="Ito T."/>
            <person name="Fujiyama A."/>
            <person name="Inagaki F."/>
            <person name="Takami H."/>
        </authorList>
    </citation>
    <scope>NUCLEOTIDE SEQUENCE</scope>
    <source>
        <strain evidence="1">Expedition CK06-06</strain>
    </source>
</reference>
<name>X1AZR8_9ZZZZ</name>
<organism evidence="1">
    <name type="scientific">marine sediment metagenome</name>
    <dbReference type="NCBI Taxonomy" id="412755"/>
    <lineage>
        <taxon>unclassified sequences</taxon>
        <taxon>metagenomes</taxon>
        <taxon>ecological metagenomes</taxon>
    </lineage>
</organism>
<sequence length="72" mass="8348">IYSLSLLQRLDSELGYQQSRSKWVQGAIKAKLDHDLDWGSVSSIRLIVMLRNRDIIDDATFRVLKQVVETEE</sequence>
<accession>X1AZR8</accession>
<proteinExistence type="predicted"/>
<dbReference type="AlphaFoldDB" id="X1AZR8"/>
<evidence type="ECO:0000313" key="1">
    <source>
        <dbReference type="EMBL" id="GAG88225.1"/>
    </source>
</evidence>
<comment type="caution">
    <text evidence="1">The sequence shown here is derived from an EMBL/GenBank/DDBJ whole genome shotgun (WGS) entry which is preliminary data.</text>
</comment>
<protein>
    <submittedName>
        <fullName evidence="1">Uncharacterized protein</fullName>
    </submittedName>
</protein>